<evidence type="ECO:0000259" key="10">
    <source>
        <dbReference type="Pfam" id="PF21694"/>
    </source>
</evidence>
<comment type="caution">
    <text evidence="11">The sequence shown here is derived from an EMBL/GenBank/DDBJ whole genome shotgun (WGS) entry which is preliminary data.</text>
</comment>
<evidence type="ECO:0000256" key="3">
    <source>
        <dbReference type="ARBA" id="ARBA00022679"/>
    </source>
</evidence>
<keyword evidence="6" id="KW-0239">DNA-directed DNA polymerase</keyword>
<dbReference type="SUPFAM" id="SSF52540">
    <property type="entry name" value="P-loop containing nucleoside triphosphate hydrolases"/>
    <property type="match status" value="1"/>
</dbReference>
<dbReference type="Proteomes" id="UP000236394">
    <property type="component" value="Unassembled WGS sequence"/>
</dbReference>
<dbReference type="InterPro" id="IPR010372">
    <property type="entry name" value="DNA_pol3_delta_N"/>
</dbReference>
<dbReference type="PANTHER" id="PTHR34388">
    <property type="entry name" value="DNA POLYMERASE III SUBUNIT DELTA"/>
    <property type="match status" value="1"/>
</dbReference>
<dbReference type="Pfam" id="PF06144">
    <property type="entry name" value="DNA_pol3_delta"/>
    <property type="match status" value="1"/>
</dbReference>
<keyword evidence="3" id="KW-0808">Transferase</keyword>
<dbReference type="Pfam" id="PF21694">
    <property type="entry name" value="DNA_pol3_delta_C"/>
    <property type="match status" value="1"/>
</dbReference>
<feature type="domain" description="DNA polymerase III delta subunit-like C-terminal" evidence="10">
    <location>
        <begin position="227"/>
        <end position="340"/>
    </location>
</feature>
<keyword evidence="5" id="KW-0235">DNA replication</keyword>
<evidence type="ECO:0000256" key="4">
    <source>
        <dbReference type="ARBA" id="ARBA00022695"/>
    </source>
</evidence>
<name>A0A2J8B4J1_9FIRM</name>
<dbReference type="EMBL" id="NBZD01000001">
    <property type="protein sequence ID" value="PNH19692.1"/>
    <property type="molecule type" value="Genomic_DNA"/>
</dbReference>
<evidence type="ECO:0000259" key="9">
    <source>
        <dbReference type="Pfam" id="PF06144"/>
    </source>
</evidence>
<dbReference type="InterPro" id="IPR027417">
    <property type="entry name" value="P-loop_NTPase"/>
</dbReference>
<protein>
    <recommendedName>
        <fullName evidence="2">DNA polymerase III subunit delta</fullName>
        <ecNumber evidence="1">2.7.7.7</ecNumber>
    </recommendedName>
</protein>
<dbReference type="GO" id="GO:0006261">
    <property type="term" value="P:DNA-templated DNA replication"/>
    <property type="evidence" value="ECO:0007669"/>
    <property type="project" value="TreeGrafter"/>
</dbReference>
<dbReference type="InterPro" id="IPR005790">
    <property type="entry name" value="DNA_polIII_delta"/>
</dbReference>
<comment type="catalytic activity">
    <reaction evidence="8">
        <text>DNA(n) + a 2'-deoxyribonucleoside 5'-triphosphate = DNA(n+1) + diphosphate</text>
        <dbReference type="Rhea" id="RHEA:22508"/>
        <dbReference type="Rhea" id="RHEA-COMP:17339"/>
        <dbReference type="Rhea" id="RHEA-COMP:17340"/>
        <dbReference type="ChEBI" id="CHEBI:33019"/>
        <dbReference type="ChEBI" id="CHEBI:61560"/>
        <dbReference type="ChEBI" id="CHEBI:173112"/>
        <dbReference type="EC" id="2.7.7.7"/>
    </reaction>
</comment>
<proteinExistence type="inferred from homology"/>
<dbReference type="PANTHER" id="PTHR34388:SF1">
    <property type="entry name" value="DNA POLYMERASE III SUBUNIT DELTA"/>
    <property type="match status" value="1"/>
</dbReference>
<evidence type="ECO:0000313" key="11">
    <source>
        <dbReference type="EMBL" id="PNH19692.1"/>
    </source>
</evidence>
<evidence type="ECO:0000256" key="8">
    <source>
        <dbReference type="ARBA" id="ARBA00049244"/>
    </source>
</evidence>
<evidence type="ECO:0000256" key="6">
    <source>
        <dbReference type="ARBA" id="ARBA00022932"/>
    </source>
</evidence>
<evidence type="ECO:0000256" key="2">
    <source>
        <dbReference type="ARBA" id="ARBA00017703"/>
    </source>
</evidence>
<comment type="similarity">
    <text evidence="7">Belongs to the DNA polymerase HolA subunit family.</text>
</comment>
<dbReference type="SUPFAM" id="SSF48019">
    <property type="entry name" value="post-AAA+ oligomerization domain-like"/>
    <property type="match status" value="1"/>
</dbReference>
<dbReference type="GO" id="GO:0009360">
    <property type="term" value="C:DNA polymerase III complex"/>
    <property type="evidence" value="ECO:0007669"/>
    <property type="project" value="InterPro"/>
</dbReference>
<evidence type="ECO:0000256" key="1">
    <source>
        <dbReference type="ARBA" id="ARBA00012417"/>
    </source>
</evidence>
<feature type="domain" description="DNA polymerase III delta N-terminal" evidence="9">
    <location>
        <begin position="28"/>
        <end position="140"/>
    </location>
</feature>
<dbReference type="NCBIfam" id="TIGR01128">
    <property type="entry name" value="holA"/>
    <property type="match status" value="1"/>
</dbReference>
<dbReference type="OMA" id="EEPYYID"/>
<dbReference type="GO" id="GO:0003677">
    <property type="term" value="F:DNA binding"/>
    <property type="evidence" value="ECO:0007669"/>
    <property type="project" value="InterPro"/>
</dbReference>
<reference evidence="12" key="1">
    <citation type="submission" date="2017-04" db="EMBL/GenBank/DDBJ databases">
        <authorList>
            <person name="Bumgarner R.E."/>
            <person name="Fredricks D.N."/>
            <person name="Srinivasan S."/>
        </authorList>
    </citation>
    <scope>NUCLEOTIDE SEQUENCE [LARGE SCALE GENOMIC DNA]</scope>
    <source>
        <strain evidence="12">KA00405</strain>
    </source>
</reference>
<evidence type="ECO:0000256" key="5">
    <source>
        <dbReference type="ARBA" id="ARBA00022705"/>
    </source>
</evidence>
<dbReference type="InterPro" id="IPR048466">
    <property type="entry name" value="DNA_pol3_delta-like_C"/>
</dbReference>
<dbReference type="Gene3D" id="1.20.272.10">
    <property type="match status" value="1"/>
</dbReference>
<evidence type="ECO:0000256" key="7">
    <source>
        <dbReference type="ARBA" id="ARBA00034754"/>
    </source>
</evidence>
<dbReference type="EC" id="2.7.7.7" evidence="1"/>
<gene>
    <name evidence="11" type="ORF">B7R76_02075</name>
</gene>
<organism evidence="11 12">
    <name type="scientific">Mageeibacillus indolicus</name>
    <dbReference type="NCBI Taxonomy" id="884684"/>
    <lineage>
        <taxon>Bacteria</taxon>
        <taxon>Bacillati</taxon>
        <taxon>Bacillota</taxon>
        <taxon>Clostridia</taxon>
        <taxon>Eubacteriales</taxon>
        <taxon>Oscillospiraceae</taxon>
        <taxon>Mageeibacillus</taxon>
    </lineage>
</organism>
<sequence>MAKVKTSNEYDYRKLIVDLRRGEGKSLYLLAGEETYLIRSLLKELQKTFISPGAEDLDVFKYDSQSSENKLSPKVLIEQIKTPAFISARRLFILRRTGWFNGSVPFAEQLIDMFKSLDDTVCLVFWEEKVDNRQKKLLDAVRKYGIYGVLNRQTVQELSRWLSGFFAKYKLNISRAAAEKLISVAQSDMFTLMNEVNKITLYCQATAQTEVSEALLDLVSPPDLAGNIFQLNDTLLSGRSDRAINLLHKLLVQPQPPLLILFMLARHIKQLIIVKSITNREEAAAALHIPGFALDKLYRQSSAYSLEKLVKIYNNCYLSDRAIKNGDLDEVLALELLITSFIPKWV</sequence>
<dbReference type="InterPro" id="IPR008921">
    <property type="entry name" value="DNA_pol3_clamp-load_cplx_C"/>
</dbReference>
<dbReference type="RefSeq" id="WP_012993407.1">
    <property type="nucleotide sequence ID" value="NZ_NBZD01000001.1"/>
</dbReference>
<dbReference type="GO" id="GO:0003887">
    <property type="term" value="F:DNA-directed DNA polymerase activity"/>
    <property type="evidence" value="ECO:0007669"/>
    <property type="project" value="UniProtKB-KW"/>
</dbReference>
<evidence type="ECO:0000313" key="12">
    <source>
        <dbReference type="Proteomes" id="UP000236394"/>
    </source>
</evidence>
<dbReference type="AlphaFoldDB" id="A0A2J8B4J1"/>
<keyword evidence="4" id="KW-0548">Nucleotidyltransferase</keyword>
<dbReference type="Gene3D" id="3.40.50.300">
    <property type="entry name" value="P-loop containing nucleotide triphosphate hydrolases"/>
    <property type="match status" value="1"/>
</dbReference>
<accession>A0A2J8B4J1</accession>
<dbReference type="Gene3D" id="1.10.8.60">
    <property type="match status" value="1"/>
</dbReference>